<feature type="compositionally biased region" description="Basic and acidic residues" evidence="1">
    <location>
        <begin position="1"/>
        <end position="15"/>
    </location>
</feature>
<dbReference type="EMBL" id="CAJVPP010011141">
    <property type="protein sequence ID" value="CAG8713135.1"/>
    <property type="molecule type" value="Genomic_DNA"/>
</dbReference>
<feature type="compositionally biased region" description="Acidic residues" evidence="1">
    <location>
        <begin position="16"/>
        <end position="27"/>
    </location>
</feature>
<accession>A0A9N9N8C5</accession>
<organism evidence="2 3">
    <name type="scientific">Funneliformis mosseae</name>
    <name type="common">Endomycorrhizal fungus</name>
    <name type="synonym">Glomus mosseae</name>
    <dbReference type="NCBI Taxonomy" id="27381"/>
    <lineage>
        <taxon>Eukaryota</taxon>
        <taxon>Fungi</taxon>
        <taxon>Fungi incertae sedis</taxon>
        <taxon>Mucoromycota</taxon>
        <taxon>Glomeromycotina</taxon>
        <taxon>Glomeromycetes</taxon>
        <taxon>Glomerales</taxon>
        <taxon>Glomeraceae</taxon>
        <taxon>Funneliformis</taxon>
    </lineage>
</organism>
<evidence type="ECO:0000313" key="2">
    <source>
        <dbReference type="EMBL" id="CAG8713135.1"/>
    </source>
</evidence>
<gene>
    <name evidence="2" type="ORF">FMOSSE_LOCUS14454</name>
</gene>
<feature type="region of interest" description="Disordered" evidence="1">
    <location>
        <begin position="1"/>
        <end position="31"/>
    </location>
</feature>
<dbReference type="Proteomes" id="UP000789375">
    <property type="component" value="Unassembled WGS sequence"/>
</dbReference>
<keyword evidence="3" id="KW-1185">Reference proteome</keyword>
<sequence>NNKKSEENNIYHKDEIEIDESNNESENDLPLNNLEFNEYDEDKLPNYENIWN</sequence>
<name>A0A9N9N8C5_FUNMO</name>
<proteinExistence type="predicted"/>
<evidence type="ECO:0000313" key="3">
    <source>
        <dbReference type="Proteomes" id="UP000789375"/>
    </source>
</evidence>
<reference evidence="2" key="1">
    <citation type="submission" date="2021-06" db="EMBL/GenBank/DDBJ databases">
        <authorList>
            <person name="Kallberg Y."/>
            <person name="Tangrot J."/>
            <person name="Rosling A."/>
        </authorList>
    </citation>
    <scope>NUCLEOTIDE SEQUENCE</scope>
    <source>
        <strain evidence="2">87-6 pot B 2015</strain>
    </source>
</reference>
<evidence type="ECO:0000256" key="1">
    <source>
        <dbReference type="SAM" id="MobiDB-lite"/>
    </source>
</evidence>
<comment type="caution">
    <text evidence="2">The sequence shown here is derived from an EMBL/GenBank/DDBJ whole genome shotgun (WGS) entry which is preliminary data.</text>
</comment>
<protein>
    <submittedName>
        <fullName evidence="2">6560_t:CDS:1</fullName>
    </submittedName>
</protein>
<feature type="non-terminal residue" evidence="2">
    <location>
        <position position="1"/>
    </location>
</feature>
<dbReference type="AlphaFoldDB" id="A0A9N9N8C5"/>